<dbReference type="SMART" id="SM00355">
    <property type="entry name" value="ZnF_C2H2"/>
    <property type="match status" value="2"/>
</dbReference>
<feature type="domain" description="C2H2-type" evidence="8">
    <location>
        <begin position="11"/>
        <end position="38"/>
    </location>
</feature>
<dbReference type="InterPro" id="IPR036236">
    <property type="entry name" value="Znf_C2H2_sf"/>
</dbReference>
<dbReference type="GO" id="GO:0008270">
    <property type="term" value="F:zinc ion binding"/>
    <property type="evidence" value="ECO:0007669"/>
    <property type="project" value="UniProtKB-KW"/>
</dbReference>
<dbReference type="SUPFAM" id="SSF57667">
    <property type="entry name" value="beta-beta-alpha zinc fingers"/>
    <property type="match status" value="1"/>
</dbReference>
<dbReference type="AlphaFoldDB" id="A0A2H1H0N8"/>
<dbReference type="PROSITE" id="PS00463">
    <property type="entry name" value="ZN2_CY6_FUNGAL_1"/>
    <property type="match status" value="1"/>
</dbReference>
<dbReference type="PROSITE" id="PS50157">
    <property type="entry name" value="ZINC_FINGER_C2H2_2"/>
    <property type="match status" value="1"/>
</dbReference>
<evidence type="ECO:0000256" key="4">
    <source>
        <dbReference type="ARBA" id="ARBA00023163"/>
    </source>
</evidence>
<evidence type="ECO:0000256" key="1">
    <source>
        <dbReference type="ARBA" id="ARBA00022723"/>
    </source>
</evidence>
<dbReference type="Pfam" id="PF00172">
    <property type="entry name" value="Zn_clus"/>
    <property type="match status" value="1"/>
</dbReference>
<dbReference type="PANTHER" id="PTHR47660">
    <property type="entry name" value="TRANSCRIPTION FACTOR WITH C2H2 AND ZN(2)-CYS(6) DNA BINDING DOMAIN (EUROFUNG)-RELATED-RELATED"/>
    <property type="match status" value="1"/>
</dbReference>
<dbReference type="PROSITE" id="PS00028">
    <property type="entry name" value="ZINC_FINGER_C2H2_1"/>
    <property type="match status" value="1"/>
</dbReference>
<sequence length="376" mass="41780">MLSSVPEHSGHRCSICEKTFSTSSHLRRHEALHNGRVTATCPSCDKRFSRLDTARRHVAACSRSQTEPIVLEPGRRGGRERKACVTCSQRKLACDGGSPCARCVSSQVPCSYQHRQFDGLTPDVDTPGREPEVSEAAIAAAPTSPNNVPGKVPISFRLAFTAPAEHRATATLLDVDDGQHVDSMPYDEILDVPPASGFSLEYFDALFWDQQSWATEFLDFTSYAPEDVNSVAFPTPPSRTDAILNDRLTQIRQQLASTHARLLAKDPTFDAHFDQRLAEQVFTARNLQLAVQTYFRLLNPFYPFIHRPSFDCETVTSYLLLAVFLFGCLALPSTDLNSLRARSLTSPKSTSLMLLLFSTRTTGLRLTKTLKCSKRH</sequence>
<dbReference type="InterPro" id="IPR036864">
    <property type="entry name" value="Zn2-C6_fun-type_DNA-bd_sf"/>
</dbReference>
<gene>
    <name evidence="9" type="ORF">ZT1E4_G10112</name>
</gene>
<dbReference type="CDD" id="cd00067">
    <property type="entry name" value="GAL4"/>
    <property type="match status" value="1"/>
</dbReference>
<dbReference type="GO" id="GO:0000981">
    <property type="term" value="F:DNA-binding transcription factor activity, RNA polymerase II-specific"/>
    <property type="evidence" value="ECO:0007669"/>
    <property type="project" value="InterPro"/>
</dbReference>
<dbReference type="InterPro" id="IPR007219">
    <property type="entry name" value="XnlR_reg_dom"/>
</dbReference>
<dbReference type="InterPro" id="IPR001138">
    <property type="entry name" value="Zn2Cys6_DnaBD"/>
</dbReference>
<evidence type="ECO:0008006" key="11">
    <source>
        <dbReference type="Google" id="ProtNLM"/>
    </source>
</evidence>
<dbReference type="Gene3D" id="3.30.160.60">
    <property type="entry name" value="Classic Zinc Finger"/>
    <property type="match status" value="1"/>
</dbReference>
<reference evidence="10" key="1">
    <citation type="submission" date="2017-05" db="EMBL/GenBank/DDBJ databases">
        <authorList>
            <person name="Song R."/>
            <person name="Chenine A.L."/>
            <person name="Ruprecht R.M."/>
        </authorList>
    </citation>
    <scope>NUCLEOTIDE SEQUENCE [LARGE SCALE GENOMIC DNA]</scope>
</reference>
<keyword evidence="3" id="KW-0805">Transcription regulation</keyword>
<protein>
    <recommendedName>
        <fullName evidence="11">Zn(2)-C6 fungal-type domain-containing protein</fullName>
    </recommendedName>
</protein>
<dbReference type="SMART" id="SM00066">
    <property type="entry name" value="GAL4"/>
    <property type="match status" value="1"/>
</dbReference>
<dbReference type="GO" id="GO:0003677">
    <property type="term" value="F:DNA binding"/>
    <property type="evidence" value="ECO:0007669"/>
    <property type="project" value="InterPro"/>
</dbReference>
<dbReference type="Gene3D" id="4.10.240.10">
    <property type="entry name" value="Zn(2)-C6 fungal-type DNA-binding domain"/>
    <property type="match status" value="1"/>
</dbReference>
<evidence type="ECO:0000313" key="9">
    <source>
        <dbReference type="EMBL" id="SMR59377.1"/>
    </source>
</evidence>
<evidence type="ECO:0000259" key="7">
    <source>
        <dbReference type="PROSITE" id="PS50048"/>
    </source>
</evidence>
<dbReference type="GO" id="GO:0006351">
    <property type="term" value="P:DNA-templated transcription"/>
    <property type="evidence" value="ECO:0007669"/>
    <property type="project" value="InterPro"/>
</dbReference>
<dbReference type="Proteomes" id="UP000245764">
    <property type="component" value="Chromosome 10"/>
</dbReference>
<dbReference type="Pfam" id="PF04082">
    <property type="entry name" value="Fungal_trans"/>
    <property type="match status" value="1"/>
</dbReference>
<proteinExistence type="predicted"/>
<dbReference type="PROSITE" id="PS50048">
    <property type="entry name" value="ZN2_CY6_FUNGAL_2"/>
    <property type="match status" value="1"/>
</dbReference>
<evidence type="ECO:0000256" key="2">
    <source>
        <dbReference type="ARBA" id="ARBA00022833"/>
    </source>
</evidence>
<dbReference type="InterPro" id="IPR013087">
    <property type="entry name" value="Znf_C2H2_type"/>
</dbReference>
<organism evidence="9 10">
    <name type="scientific">Zymoseptoria tritici ST99CH_1E4</name>
    <dbReference type="NCBI Taxonomy" id="1276532"/>
    <lineage>
        <taxon>Eukaryota</taxon>
        <taxon>Fungi</taxon>
        <taxon>Dikarya</taxon>
        <taxon>Ascomycota</taxon>
        <taxon>Pezizomycotina</taxon>
        <taxon>Dothideomycetes</taxon>
        <taxon>Dothideomycetidae</taxon>
        <taxon>Mycosphaerellales</taxon>
        <taxon>Mycosphaerellaceae</taxon>
        <taxon>Zymoseptoria</taxon>
    </lineage>
</organism>
<evidence type="ECO:0000313" key="10">
    <source>
        <dbReference type="Proteomes" id="UP000245764"/>
    </source>
</evidence>
<name>A0A2H1H0N8_ZYMTR</name>
<feature type="domain" description="Zn(2)-C6 fungal-type" evidence="7">
    <location>
        <begin position="83"/>
        <end position="112"/>
    </location>
</feature>
<dbReference type="SUPFAM" id="SSF57701">
    <property type="entry name" value="Zn2/Cys6 DNA-binding domain"/>
    <property type="match status" value="1"/>
</dbReference>
<keyword evidence="5" id="KW-0539">Nucleus</keyword>
<keyword evidence="2" id="KW-0862">Zinc</keyword>
<dbReference type="CDD" id="cd12148">
    <property type="entry name" value="fungal_TF_MHR"/>
    <property type="match status" value="1"/>
</dbReference>
<keyword evidence="6" id="KW-0863">Zinc-finger</keyword>
<dbReference type="Pfam" id="PF00096">
    <property type="entry name" value="zf-C2H2"/>
    <property type="match status" value="1"/>
</dbReference>
<evidence type="ECO:0000256" key="5">
    <source>
        <dbReference type="ARBA" id="ARBA00023242"/>
    </source>
</evidence>
<evidence type="ECO:0000259" key="8">
    <source>
        <dbReference type="PROSITE" id="PS50157"/>
    </source>
</evidence>
<evidence type="ECO:0000256" key="6">
    <source>
        <dbReference type="PROSITE-ProRule" id="PRU00042"/>
    </source>
</evidence>
<keyword evidence="4" id="KW-0804">Transcription</keyword>
<accession>A0A2H1H0N8</accession>
<keyword evidence="1" id="KW-0479">Metal-binding</keyword>
<evidence type="ECO:0000256" key="3">
    <source>
        <dbReference type="ARBA" id="ARBA00023015"/>
    </source>
</evidence>
<dbReference type="EMBL" id="LT854262">
    <property type="protein sequence ID" value="SMR59377.1"/>
    <property type="molecule type" value="Genomic_DNA"/>
</dbReference>